<dbReference type="FunFam" id="3.30.70.270:FF:000003">
    <property type="entry name" value="Transposon Ty3-G Gag-Pol polyprotein"/>
    <property type="match status" value="1"/>
</dbReference>
<dbReference type="EMBL" id="LS480641">
    <property type="protein sequence ID" value="SPT17748.1"/>
    <property type="molecule type" value="Genomic_DNA"/>
</dbReference>
<sequence length="518" mass="59649">MPFGLANAPPTFFRMMNFIFNPYTIVFVLVYLDDILVFSKNKKDHAKHLRLVLNKLREYQFYAKFSKCEFWLDEVLYLGHIISAKGISVNPEKVSAIVNWEPPQNVKQLRSFLGLASYCRRFVENFSRIAKPLSNLLQKHVKYSWTPECDLAFKTLKEQLITAPVLTPPDESKPYEVFCDASLQGKANVIADALSREAYCNSLILKPFQPDLCEAFRKLNLQIVPQGFIANLQVTPTLEDQIREAQLLDTMVKKVKHGVAKGLPKYKCYRIDDKDTLFFEDRIVVPKGDLRKVIMNEVHNSLLSIHSGSSKMYHDLKQSYWWTRMKREIAQFVNEYDVCRRVKAEHQRPAGLLQPLAIPEWKFDHIEMDFVTGFPKSKRGNDAIFVVIDKLTKVAHFLPIKEPIMAAQLAELYTSKIVSLHGIPQLISSDRGSIFTSKFWDSFQKAMGTNIRFSTAFHPQTSGHVERLNQILEDMLRACVISFGMKWEDSLPYAEFSYNNSYQASSGKAPFEILYGKK</sequence>
<dbReference type="InterPro" id="IPR043128">
    <property type="entry name" value="Rev_trsase/Diguanyl_cyclase"/>
</dbReference>
<dbReference type="Pfam" id="PF00078">
    <property type="entry name" value="RVT_1"/>
    <property type="match status" value="1"/>
</dbReference>
<dbReference type="InterPro" id="IPR001584">
    <property type="entry name" value="Integrase_cat-core"/>
</dbReference>
<dbReference type="GO" id="GO:0003824">
    <property type="term" value="F:catalytic activity"/>
    <property type="evidence" value="ECO:0007669"/>
    <property type="project" value="UniProtKB-KW"/>
</dbReference>
<dbReference type="InterPro" id="IPR012337">
    <property type="entry name" value="RNaseH-like_sf"/>
</dbReference>
<dbReference type="InterPro" id="IPR036397">
    <property type="entry name" value="RNaseH_sf"/>
</dbReference>
<dbReference type="PANTHER" id="PTHR37984:SF5">
    <property type="entry name" value="PROTEIN NYNRIN-LIKE"/>
    <property type="match status" value="1"/>
</dbReference>
<evidence type="ECO:0000313" key="5">
    <source>
        <dbReference type="Proteomes" id="UP000280104"/>
    </source>
</evidence>
<dbReference type="PANTHER" id="PTHR37984">
    <property type="entry name" value="PROTEIN CBG26694"/>
    <property type="match status" value="1"/>
</dbReference>
<dbReference type="InterPro" id="IPR043502">
    <property type="entry name" value="DNA/RNA_pol_sf"/>
</dbReference>
<feature type="domain" description="Reverse transcriptase" evidence="2">
    <location>
        <begin position="1"/>
        <end position="82"/>
    </location>
</feature>
<gene>
    <name evidence="4" type="ORF">CAMPLR22A2D_LOCUS2358</name>
</gene>
<dbReference type="Pfam" id="PF17921">
    <property type="entry name" value="Integrase_H2C2"/>
    <property type="match status" value="1"/>
</dbReference>
<dbReference type="InterPro" id="IPR041577">
    <property type="entry name" value="RT_RNaseH_2"/>
</dbReference>
<dbReference type="CDD" id="cd01647">
    <property type="entry name" value="RT_LTR"/>
    <property type="match status" value="1"/>
</dbReference>
<dbReference type="Pfam" id="PF17919">
    <property type="entry name" value="RT_RNaseH_2"/>
    <property type="match status" value="1"/>
</dbReference>
<dbReference type="InterPro" id="IPR000477">
    <property type="entry name" value="RT_dom"/>
</dbReference>
<organism evidence="4 5">
    <name type="scientific">Triticum aestivum</name>
    <name type="common">Wheat</name>
    <dbReference type="NCBI Taxonomy" id="4565"/>
    <lineage>
        <taxon>Eukaryota</taxon>
        <taxon>Viridiplantae</taxon>
        <taxon>Streptophyta</taxon>
        <taxon>Embryophyta</taxon>
        <taxon>Tracheophyta</taxon>
        <taxon>Spermatophyta</taxon>
        <taxon>Magnoliopsida</taxon>
        <taxon>Liliopsida</taxon>
        <taxon>Poales</taxon>
        <taxon>Poaceae</taxon>
        <taxon>BOP clade</taxon>
        <taxon>Pooideae</taxon>
        <taxon>Triticodae</taxon>
        <taxon>Triticeae</taxon>
        <taxon>Triticinae</taxon>
        <taxon>Triticum</taxon>
    </lineage>
</organism>
<protein>
    <submittedName>
        <fullName evidence="4">Uncharacterized protein</fullName>
    </submittedName>
</protein>
<dbReference type="InterPro" id="IPR041588">
    <property type="entry name" value="Integrase_H2C2"/>
</dbReference>
<dbReference type="InterPro" id="IPR050951">
    <property type="entry name" value="Retrovirus_Pol_polyprotein"/>
</dbReference>
<accession>A0A7H4LGL0</accession>
<reference evidence="4 5" key="1">
    <citation type="submission" date="2018-05" db="EMBL/GenBank/DDBJ databases">
        <authorList>
            <person name="Thind KAUR A."/>
        </authorList>
    </citation>
    <scope>NUCLEOTIDE SEQUENCE [LARGE SCALE GENOMIC DNA]</scope>
</reference>
<dbReference type="GO" id="GO:0003676">
    <property type="term" value="F:nucleic acid binding"/>
    <property type="evidence" value="ECO:0007669"/>
    <property type="project" value="InterPro"/>
</dbReference>
<dbReference type="Proteomes" id="UP000280104">
    <property type="component" value="Chromosome II"/>
</dbReference>
<dbReference type="Gene3D" id="3.30.70.270">
    <property type="match status" value="2"/>
</dbReference>
<dbReference type="PROSITE" id="PS50994">
    <property type="entry name" value="INTEGRASE"/>
    <property type="match status" value="1"/>
</dbReference>
<dbReference type="FunFam" id="3.30.70.270:FF:000026">
    <property type="entry name" value="Transposon Ty3-G Gag-Pol polyprotein"/>
    <property type="match status" value="1"/>
</dbReference>
<feature type="domain" description="Integrase catalytic" evidence="3">
    <location>
        <begin position="351"/>
        <end position="518"/>
    </location>
</feature>
<keyword evidence="1" id="KW-0511">Multifunctional enzyme</keyword>
<dbReference type="Gene3D" id="3.30.420.10">
    <property type="entry name" value="Ribonuclease H-like superfamily/Ribonuclease H"/>
    <property type="match status" value="1"/>
</dbReference>
<evidence type="ECO:0000313" key="4">
    <source>
        <dbReference type="EMBL" id="SPT17748.1"/>
    </source>
</evidence>
<dbReference type="SUPFAM" id="SSF53098">
    <property type="entry name" value="Ribonuclease H-like"/>
    <property type="match status" value="1"/>
</dbReference>
<evidence type="ECO:0000259" key="2">
    <source>
        <dbReference type="PROSITE" id="PS50878"/>
    </source>
</evidence>
<dbReference type="GO" id="GO:0015074">
    <property type="term" value="P:DNA integration"/>
    <property type="evidence" value="ECO:0007669"/>
    <property type="project" value="InterPro"/>
</dbReference>
<proteinExistence type="predicted"/>
<evidence type="ECO:0000259" key="3">
    <source>
        <dbReference type="PROSITE" id="PS50994"/>
    </source>
</evidence>
<dbReference type="SUPFAM" id="SSF56672">
    <property type="entry name" value="DNA/RNA polymerases"/>
    <property type="match status" value="1"/>
</dbReference>
<dbReference type="PROSITE" id="PS50878">
    <property type="entry name" value="RT_POL"/>
    <property type="match status" value="1"/>
</dbReference>
<name>A0A7H4LGL0_WHEAT</name>
<evidence type="ECO:0000256" key="1">
    <source>
        <dbReference type="ARBA" id="ARBA00023268"/>
    </source>
</evidence>
<dbReference type="Gene3D" id="1.10.340.70">
    <property type="match status" value="1"/>
</dbReference>
<dbReference type="AlphaFoldDB" id="A0A7H4LGL0"/>